<accession>A0ACC2G4Y7</accession>
<proteinExistence type="predicted"/>
<evidence type="ECO:0000313" key="2">
    <source>
        <dbReference type="Proteomes" id="UP001157502"/>
    </source>
</evidence>
<dbReference type="Proteomes" id="UP001157502">
    <property type="component" value="Chromosome 17"/>
</dbReference>
<comment type="caution">
    <text evidence="1">The sequence shown here is derived from an EMBL/GenBank/DDBJ whole genome shotgun (WGS) entry which is preliminary data.</text>
</comment>
<evidence type="ECO:0000313" key="1">
    <source>
        <dbReference type="EMBL" id="KAJ7998719.1"/>
    </source>
</evidence>
<sequence>MLSPLSYLGHSPPSVRGNPKLRGKPTSYKPTSYKPTEQSAMYTYWKAFILYMGGDSPGTLPTRKMEPLPRGPGHASIRTPSCGLRGIARQWNIQSPISGLVPRTLVRNPPTRPLGLYLSDCLESGTVAAAVVVLQCQTAINPLPGRQHPSPLGTCLTRGILPSPDPSPECVQQGCGFVRLRSMSPQRAPSKEEAV</sequence>
<name>A0ACC2G4Y7_DALPE</name>
<organism evidence="1 2">
    <name type="scientific">Dallia pectoralis</name>
    <name type="common">Alaska blackfish</name>
    <dbReference type="NCBI Taxonomy" id="75939"/>
    <lineage>
        <taxon>Eukaryota</taxon>
        <taxon>Metazoa</taxon>
        <taxon>Chordata</taxon>
        <taxon>Craniata</taxon>
        <taxon>Vertebrata</taxon>
        <taxon>Euteleostomi</taxon>
        <taxon>Actinopterygii</taxon>
        <taxon>Neopterygii</taxon>
        <taxon>Teleostei</taxon>
        <taxon>Protacanthopterygii</taxon>
        <taxon>Esociformes</taxon>
        <taxon>Umbridae</taxon>
        <taxon>Dallia</taxon>
    </lineage>
</organism>
<dbReference type="EMBL" id="CM055744">
    <property type="protein sequence ID" value="KAJ7998719.1"/>
    <property type="molecule type" value="Genomic_DNA"/>
</dbReference>
<reference evidence="1" key="1">
    <citation type="submission" date="2021-05" db="EMBL/GenBank/DDBJ databases">
        <authorList>
            <person name="Pan Q."/>
            <person name="Jouanno E."/>
            <person name="Zahm M."/>
            <person name="Klopp C."/>
            <person name="Cabau C."/>
            <person name="Louis A."/>
            <person name="Berthelot C."/>
            <person name="Parey E."/>
            <person name="Roest Crollius H."/>
            <person name="Montfort J."/>
            <person name="Robinson-Rechavi M."/>
            <person name="Bouchez O."/>
            <person name="Lampietro C."/>
            <person name="Lopez Roques C."/>
            <person name="Donnadieu C."/>
            <person name="Postlethwait J."/>
            <person name="Bobe J."/>
            <person name="Dillon D."/>
            <person name="Chandos A."/>
            <person name="von Hippel F."/>
            <person name="Guiguen Y."/>
        </authorList>
    </citation>
    <scope>NUCLEOTIDE SEQUENCE</scope>
    <source>
        <strain evidence="1">YG-Jan2019</strain>
    </source>
</reference>
<protein>
    <submittedName>
        <fullName evidence="1">Uncharacterized protein</fullName>
    </submittedName>
</protein>
<keyword evidence="2" id="KW-1185">Reference proteome</keyword>
<gene>
    <name evidence="1" type="ORF">DPEC_G00207800</name>
</gene>